<dbReference type="RefSeq" id="WP_231062476.1">
    <property type="nucleotide sequence ID" value="NZ_JAJNOR010000004.1"/>
</dbReference>
<comment type="caution">
    <text evidence="2">The sequence shown here is derived from an EMBL/GenBank/DDBJ whole genome shotgun (WGS) entry which is preliminary data.</text>
</comment>
<gene>
    <name evidence="2" type="ORF">LQE92_08110</name>
</gene>
<evidence type="ECO:0000256" key="1">
    <source>
        <dbReference type="SAM" id="Phobius"/>
    </source>
</evidence>
<feature type="transmembrane region" description="Helical" evidence="1">
    <location>
        <begin position="87"/>
        <end position="107"/>
    </location>
</feature>
<organism evidence="2 3">
    <name type="scientific">Lientehia hominis</name>
    <dbReference type="NCBI Taxonomy" id="2897778"/>
    <lineage>
        <taxon>Bacteria</taxon>
        <taxon>Bacillati</taxon>
        <taxon>Bacillota</taxon>
        <taxon>Clostridia</taxon>
        <taxon>Lachnospirales</taxon>
        <taxon>Lachnospiraceae</taxon>
        <taxon>Lientehia</taxon>
    </lineage>
</organism>
<accession>A0AAP2RJI5</accession>
<sequence length="186" mass="19676">MKRSKLVMLNFMALCCVLGLFTKKLINPMANVITEALHIPGGISTGFSIMFLVIALEAAGMRGGGSLMGCVQGLLALALGRVGSMGIFMPIGYLIPGITTDLVFGLMKKGRFPRQERMVFANALAALMASVTANVLVFRLKGAVLWLYLCVSAASGSVYGLLGSWIAGRLNTAFLWYSDKSGGNGS</sequence>
<evidence type="ECO:0008006" key="4">
    <source>
        <dbReference type="Google" id="ProtNLM"/>
    </source>
</evidence>
<keyword evidence="1" id="KW-1133">Transmembrane helix</keyword>
<dbReference type="Proteomes" id="UP001299265">
    <property type="component" value="Unassembled WGS sequence"/>
</dbReference>
<keyword evidence="3" id="KW-1185">Reference proteome</keyword>
<dbReference type="EMBL" id="JAJNOR010000004">
    <property type="protein sequence ID" value="MCD2492589.1"/>
    <property type="molecule type" value="Genomic_DNA"/>
</dbReference>
<feature type="transmembrane region" description="Helical" evidence="1">
    <location>
        <begin position="7"/>
        <end position="26"/>
    </location>
</feature>
<keyword evidence="1" id="KW-0472">Membrane</keyword>
<name>A0AAP2RJI5_9FIRM</name>
<dbReference type="AlphaFoldDB" id="A0AAP2RJI5"/>
<feature type="transmembrane region" description="Helical" evidence="1">
    <location>
        <begin position="146"/>
        <end position="167"/>
    </location>
</feature>
<evidence type="ECO:0000313" key="3">
    <source>
        <dbReference type="Proteomes" id="UP001299265"/>
    </source>
</evidence>
<reference evidence="2 3" key="1">
    <citation type="submission" date="2021-11" db="EMBL/GenBank/DDBJ databases">
        <title>Lacrimispora sp. nov. NSJ-141 isolated from human feces.</title>
        <authorList>
            <person name="Abdugheni R."/>
        </authorList>
    </citation>
    <scope>NUCLEOTIDE SEQUENCE [LARGE SCALE GENOMIC DNA]</scope>
    <source>
        <strain evidence="2 3">NSJ-141</strain>
    </source>
</reference>
<protein>
    <recommendedName>
        <fullName evidence="4">ECF transporter S component</fullName>
    </recommendedName>
</protein>
<feature type="transmembrane region" description="Helical" evidence="1">
    <location>
        <begin position="38"/>
        <end position="56"/>
    </location>
</feature>
<proteinExistence type="predicted"/>
<evidence type="ECO:0000313" key="2">
    <source>
        <dbReference type="EMBL" id="MCD2492589.1"/>
    </source>
</evidence>
<keyword evidence="1" id="KW-0812">Transmembrane</keyword>
<feature type="transmembrane region" description="Helical" evidence="1">
    <location>
        <begin position="119"/>
        <end position="140"/>
    </location>
</feature>